<evidence type="ECO:0000313" key="3">
    <source>
        <dbReference type="Proteomes" id="UP000183174"/>
    </source>
</evidence>
<keyword evidence="2" id="KW-0378">Hydrolase</keyword>
<evidence type="ECO:0000259" key="1">
    <source>
        <dbReference type="Pfam" id="PF09994"/>
    </source>
</evidence>
<feature type="domain" description="T6SS Phospholipase effector Tle1-like catalytic" evidence="1">
    <location>
        <begin position="3"/>
        <end position="276"/>
    </location>
</feature>
<dbReference type="PANTHER" id="PTHR33840:SF1">
    <property type="entry name" value="TLE1 PHOSPHOLIPASE DOMAIN-CONTAINING PROTEIN"/>
    <property type="match status" value="1"/>
</dbReference>
<dbReference type="RefSeq" id="WP_036027446.1">
    <property type="nucleotide sequence ID" value="NZ_FMAE01000001.1"/>
</dbReference>
<dbReference type="AlphaFoldDB" id="A0A1C3UD43"/>
<reference evidence="2 3" key="1">
    <citation type="submission" date="2016-08" db="EMBL/GenBank/DDBJ databases">
        <authorList>
            <person name="Seilhamer J.J."/>
        </authorList>
    </citation>
    <scope>NUCLEOTIDE SEQUENCE [LARGE SCALE GENOMIC DNA]</scope>
    <source>
        <strain evidence="2 3">CCBAU 10071</strain>
    </source>
</reference>
<organism evidence="2 3">
    <name type="scientific">Bradyrhizobium yuanmingense</name>
    <dbReference type="NCBI Taxonomy" id="108015"/>
    <lineage>
        <taxon>Bacteria</taxon>
        <taxon>Pseudomonadati</taxon>
        <taxon>Pseudomonadota</taxon>
        <taxon>Alphaproteobacteria</taxon>
        <taxon>Hyphomicrobiales</taxon>
        <taxon>Nitrobacteraceae</taxon>
        <taxon>Bradyrhizobium</taxon>
    </lineage>
</organism>
<dbReference type="Pfam" id="PF09994">
    <property type="entry name" value="T6SS_Tle1-like_cat"/>
    <property type="match status" value="1"/>
</dbReference>
<evidence type="ECO:0000313" key="2">
    <source>
        <dbReference type="EMBL" id="SCB13368.1"/>
    </source>
</evidence>
<dbReference type="Proteomes" id="UP000183174">
    <property type="component" value="Unassembled WGS sequence"/>
</dbReference>
<protein>
    <submittedName>
        <fullName evidence="2">Uncharacterized alpha/beta hydrolase domain</fullName>
    </submittedName>
</protein>
<proteinExistence type="predicted"/>
<dbReference type="EMBL" id="FMAE01000001">
    <property type="protein sequence ID" value="SCB13368.1"/>
    <property type="molecule type" value="Genomic_DNA"/>
</dbReference>
<dbReference type="InterPro" id="IPR018712">
    <property type="entry name" value="Tle1-like_cat"/>
</dbReference>
<dbReference type="GO" id="GO:0016787">
    <property type="term" value="F:hydrolase activity"/>
    <property type="evidence" value="ECO:0007669"/>
    <property type="project" value="UniProtKB-KW"/>
</dbReference>
<accession>A0A1C3UD43</accession>
<gene>
    <name evidence="2" type="ORF">GA0061099_1001968</name>
</gene>
<name>A0A1C3UD43_9BRAD</name>
<sequence length="390" mass="44349">MSKTMIFLMDGTANDATEIISETETCSNVYAINQLIADHKQEGNEISTQVTFYLPGVGTKFTVSAASIFSEILLRKTQYIFGDNLDQLVLRAYVNLVANYRVGDEIILIGFSRGAAAARIFSRLISDFGILKSGFLTHLDRMWRDFIAVSEKEDDTQYYRAIEDLKKNLAEQCESDQVFHEAPKIKFMGLFDTVTGPFDRDIGEHLIARDQKPASNVSSIVHLLSMHENRAEFPPRRFAFNGTCELREIWLPGVHADVGGGYKKDFLSRVALLTMAKFLERIGEVALIPESVDRLTQTVRNDIQNKNFVVNRNAKISGTKKIRSVAREDHVHPIHFELLKYHVEWKGKSILYEPRIPDGCPKDSDVQQWFDPLFSDVFKSLKEIPIHRNG</sequence>
<dbReference type="PANTHER" id="PTHR33840">
    <property type="match status" value="1"/>
</dbReference>